<protein>
    <recommendedName>
        <fullName evidence="5">DUF4825 domain-containing protein</fullName>
    </recommendedName>
</protein>
<keyword evidence="2" id="KW-0732">Signal</keyword>
<evidence type="ECO:0008006" key="5">
    <source>
        <dbReference type="Google" id="ProtNLM"/>
    </source>
</evidence>
<accession>A0AAE3DGN4</accession>
<evidence type="ECO:0000313" key="4">
    <source>
        <dbReference type="Proteomes" id="UP001199424"/>
    </source>
</evidence>
<comment type="caution">
    <text evidence="3">The sequence shown here is derived from an EMBL/GenBank/DDBJ whole genome shotgun (WGS) entry which is preliminary data.</text>
</comment>
<keyword evidence="4" id="KW-1185">Reference proteome</keyword>
<sequence>MKNIKKLLAVLLAALLCVSVTACANNSSSSTAVATLETSSTASEGETAESTDKDPAGYDDDIQGLCKYLEDCKAAAGEKVQMSYDVIGAENGYKYVYRYADSAVQLEVYEFPAELSETAKALLDAVRADGTFKVLDNTVPGYLSNDGRFLLIYTDAKSEKEDANKTHKEHVLECFNTFADAKAK</sequence>
<reference evidence="3" key="1">
    <citation type="submission" date="2021-10" db="EMBL/GenBank/DDBJ databases">
        <title>Anaerobic single-cell dispensing facilitates the cultivation of human gut bacteria.</title>
        <authorList>
            <person name="Afrizal A."/>
        </authorList>
    </citation>
    <scope>NUCLEOTIDE SEQUENCE</scope>
    <source>
        <strain evidence="3">CLA-AA-H250</strain>
    </source>
</reference>
<organism evidence="3 4">
    <name type="scientific">Hominenteromicrobium mulieris</name>
    <dbReference type="NCBI Taxonomy" id="2885357"/>
    <lineage>
        <taxon>Bacteria</taxon>
        <taxon>Bacillati</taxon>
        <taxon>Bacillota</taxon>
        <taxon>Clostridia</taxon>
        <taxon>Eubacteriales</taxon>
        <taxon>Oscillospiraceae</taxon>
        <taxon>Hominenteromicrobium</taxon>
    </lineage>
</organism>
<proteinExistence type="predicted"/>
<feature type="chain" id="PRO_5042251499" description="DUF4825 domain-containing protein" evidence="2">
    <location>
        <begin position="25"/>
        <end position="184"/>
    </location>
</feature>
<dbReference type="EMBL" id="JAJEQC010000017">
    <property type="protein sequence ID" value="MCC2137821.1"/>
    <property type="molecule type" value="Genomic_DNA"/>
</dbReference>
<dbReference type="PROSITE" id="PS51257">
    <property type="entry name" value="PROKAR_LIPOPROTEIN"/>
    <property type="match status" value="1"/>
</dbReference>
<evidence type="ECO:0000256" key="2">
    <source>
        <dbReference type="SAM" id="SignalP"/>
    </source>
</evidence>
<feature type="compositionally biased region" description="Low complexity" evidence="1">
    <location>
        <begin position="36"/>
        <end position="45"/>
    </location>
</feature>
<dbReference type="AlphaFoldDB" id="A0AAE3DGN4"/>
<dbReference type="Proteomes" id="UP001199424">
    <property type="component" value="Unassembled WGS sequence"/>
</dbReference>
<feature type="signal peptide" evidence="2">
    <location>
        <begin position="1"/>
        <end position="24"/>
    </location>
</feature>
<gene>
    <name evidence="3" type="ORF">LKD31_12515</name>
</gene>
<feature type="region of interest" description="Disordered" evidence="1">
    <location>
        <begin position="36"/>
        <end position="56"/>
    </location>
</feature>
<name>A0AAE3DGN4_9FIRM</name>
<evidence type="ECO:0000256" key="1">
    <source>
        <dbReference type="SAM" id="MobiDB-lite"/>
    </source>
</evidence>
<dbReference type="RefSeq" id="WP_308449962.1">
    <property type="nucleotide sequence ID" value="NZ_JAJEQC010000017.1"/>
</dbReference>
<evidence type="ECO:0000313" key="3">
    <source>
        <dbReference type="EMBL" id="MCC2137821.1"/>
    </source>
</evidence>